<reference evidence="2 3" key="1">
    <citation type="submission" date="2021-02" db="EMBL/GenBank/DDBJ databases">
        <title>De Novo genome assembly of isolated myxobacteria.</title>
        <authorList>
            <person name="Stevens D.C."/>
        </authorList>
    </citation>
    <scope>NUCLEOTIDE SEQUENCE [LARGE SCALE GENOMIC DNA]</scope>
    <source>
        <strain evidence="2 3">SCHIC003</strain>
    </source>
</reference>
<dbReference type="EMBL" id="CP071091">
    <property type="protein sequence ID" value="QSQ12243.1"/>
    <property type="molecule type" value="Genomic_DNA"/>
</dbReference>
<feature type="compositionally biased region" description="Acidic residues" evidence="1">
    <location>
        <begin position="110"/>
        <end position="119"/>
    </location>
</feature>
<feature type="compositionally biased region" description="Basic and acidic residues" evidence="1">
    <location>
        <begin position="89"/>
        <end position="109"/>
    </location>
</feature>
<dbReference type="Proteomes" id="UP000663090">
    <property type="component" value="Chromosome"/>
</dbReference>
<dbReference type="RefSeq" id="WP_206713973.1">
    <property type="nucleotide sequence ID" value="NZ_CP071091.1"/>
</dbReference>
<organism evidence="2 3">
    <name type="scientific">Myxococcus landrumensis</name>
    <dbReference type="NCBI Taxonomy" id="2813577"/>
    <lineage>
        <taxon>Bacteria</taxon>
        <taxon>Pseudomonadati</taxon>
        <taxon>Myxococcota</taxon>
        <taxon>Myxococcia</taxon>
        <taxon>Myxococcales</taxon>
        <taxon>Cystobacterineae</taxon>
        <taxon>Myxococcaceae</taxon>
        <taxon>Myxococcus</taxon>
    </lineage>
</organism>
<feature type="region of interest" description="Disordered" evidence="1">
    <location>
        <begin position="82"/>
        <end position="119"/>
    </location>
</feature>
<name>A0ABX7N0X6_9BACT</name>
<sequence length="119" mass="12478">MSPFSADGCEVSSGFLFSRPCGLPTSTLCPRCGQRACAAHMTTLDGALVCSTCGGLGAGDSEDEGDEDASTYYQDYGYYGSGSSWGRGTSRDPHDFTEADGESLRREEDAAFEEDLGGS</sequence>
<evidence type="ECO:0000256" key="1">
    <source>
        <dbReference type="SAM" id="MobiDB-lite"/>
    </source>
</evidence>
<protein>
    <recommendedName>
        <fullName evidence="4">Transcription factor zinc-finger domain-containing protein</fullName>
    </recommendedName>
</protein>
<gene>
    <name evidence="2" type="ORF">JY572_28290</name>
</gene>
<evidence type="ECO:0008006" key="4">
    <source>
        <dbReference type="Google" id="ProtNLM"/>
    </source>
</evidence>
<accession>A0ABX7N0X6</accession>
<proteinExistence type="predicted"/>
<evidence type="ECO:0000313" key="3">
    <source>
        <dbReference type="Proteomes" id="UP000663090"/>
    </source>
</evidence>
<keyword evidence="3" id="KW-1185">Reference proteome</keyword>
<evidence type="ECO:0000313" key="2">
    <source>
        <dbReference type="EMBL" id="QSQ12243.1"/>
    </source>
</evidence>